<dbReference type="EMBL" id="JACPUR010000013">
    <property type="protein sequence ID" value="MBI3126792.1"/>
    <property type="molecule type" value="Genomic_DNA"/>
</dbReference>
<protein>
    <recommendedName>
        <fullName evidence="6">Galactose oxidase</fullName>
    </recommendedName>
</protein>
<evidence type="ECO:0000256" key="3">
    <source>
        <dbReference type="SAM" id="SignalP"/>
    </source>
</evidence>
<accession>A0A932MMR1</accession>
<evidence type="ECO:0000256" key="2">
    <source>
        <dbReference type="ARBA" id="ARBA00022737"/>
    </source>
</evidence>
<evidence type="ECO:0000313" key="4">
    <source>
        <dbReference type="EMBL" id="MBI3126792.1"/>
    </source>
</evidence>
<gene>
    <name evidence="4" type="ORF">HYZ11_04220</name>
</gene>
<feature type="chain" id="PRO_5037979062" description="Galactose oxidase" evidence="3">
    <location>
        <begin position="28"/>
        <end position="348"/>
    </location>
</feature>
<name>A0A932MMR1_UNCTE</name>
<dbReference type="Pfam" id="PF01344">
    <property type="entry name" value="Kelch_1"/>
    <property type="match status" value="2"/>
</dbReference>
<dbReference type="PANTHER" id="PTHR46344:SF27">
    <property type="entry name" value="KELCH REPEAT SUPERFAMILY PROTEIN"/>
    <property type="match status" value="1"/>
</dbReference>
<keyword evidence="2" id="KW-0677">Repeat</keyword>
<keyword evidence="1" id="KW-0880">Kelch repeat</keyword>
<dbReference type="InterPro" id="IPR011043">
    <property type="entry name" value="Gal_Oxase/kelch_b-propeller"/>
</dbReference>
<reference evidence="4" key="1">
    <citation type="submission" date="2020-07" db="EMBL/GenBank/DDBJ databases">
        <title>Huge and variable diversity of episymbiotic CPR bacteria and DPANN archaea in groundwater ecosystems.</title>
        <authorList>
            <person name="He C.Y."/>
            <person name="Keren R."/>
            <person name="Whittaker M."/>
            <person name="Farag I.F."/>
            <person name="Doudna J."/>
            <person name="Cate J.H.D."/>
            <person name="Banfield J.F."/>
        </authorList>
    </citation>
    <scope>NUCLEOTIDE SEQUENCE</scope>
    <source>
        <strain evidence="4">NC_groundwater_763_Ag_S-0.2um_68_21</strain>
    </source>
</reference>
<feature type="signal peptide" evidence="3">
    <location>
        <begin position="1"/>
        <end position="27"/>
    </location>
</feature>
<dbReference type="PANTHER" id="PTHR46344">
    <property type="entry name" value="OS02G0202900 PROTEIN"/>
    <property type="match status" value="1"/>
</dbReference>
<dbReference type="SUPFAM" id="SSF50965">
    <property type="entry name" value="Galactose oxidase, central domain"/>
    <property type="match status" value="1"/>
</dbReference>
<dbReference type="Proteomes" id="UP000782312">
    <property type="component" value="Unassembled WGS sequence"/>
</dbReference>
<proteinExistence type="predicted"/>
<dbReference type="SMART" id="SM00612">
    <property type="entry name" value="Kelch"/>
    <property type="match status" value="5"/>
</dbReference>
<dbReference type="AlphaFoldDB" id="A0A932MMR1"/>
<keyword evidence="3" id="KW-0732">Signal</keyword>
<sequence>MRRAWLAAATILIAALGISMAPGKALAQMSPWKKMADAPEGEEEVYGTASGGKVYLMGGIAPGWKPLGIVAEYDPASNKWAKKKHMPQLIHHVGVAEANGKIYLMGGFLLPQGRPAWTPVNSAWEYDPKTDGWKKLAGLPKPLGSPACAALEGKIYCTGGVRLPDGSKENGIRPGQPLEQPVDLLVYDIASNKWSKKAPMITPRNHFALNAVGGKLYAIGGRVGGPFVSGWSVPVGANEMYDPAADTWSVKRPMITPRSSIVGVAVNGRIHVMGGEEWKGTFIGVHKTHESYDPKTNSWRTETPLLTPRHGFLGAAVGNKIFAISGANVAGGGGPHLGLTSNEMLELK</sequence>
<dbReference type="InterPro" id="IPR015915">
    <property type="entry name" value="Kelch-typ_b-propeller"/>
</dbReference>
<evidence type="ECO:0000313" key="5">
    <source>
        <dbReference type="Proteomes" id="UP000782312"/>
    </source>
</evidence>
<evidence type="ECO:0008006" key="6">
    <source>
        <dbReference type="Google" id="ProtNLM"/>
    </source>
</evidence>
<dbReference type="InterPro" id="IPR006652">
    <property type="entry name" value="Kelch_1"/>
</dbReference>
<comment type="caution">
    <text evidence="4">The sequence shown here is derived from an EMBL/GenBank/DDBJ whole genome shotgun (WGS) entry which is preliminary data.</text>
</comment>
<dbReference type="Gene3D" id="2.120.10.80">
    <property type="entry name" value="Kelch-type beta propeller"/>
    <property type="match status" value="2"/>
</dbReference>
<evidence type="ECO:0000256" key="1">
    <source>
        <dbReference type="ARBA" id="ARBA00022441"/>
    </source>
</evidence>
<organism evidence="4 5">
    <name type="scientific">Tectimicrobiota bacterium</name>
    <dbReference type="NCBI Taxonomy" id="2528274"/>
    <lineage>
        <taxon>Bacteria</taxon>
        <taxon>Pseudomonadati</taxon>
        <taxon>Nitrospinota/Tectimicrobiota group</taxon>
        <taxon>Candidatus Tectimicrobiota</taxon>
    </lineage>
</organism>